<feature type="signal peptide" evidence="1">
    <location>
        <begin position="1"/>
        <end position="28"/>
    </location>
</feature>
<dbReference type="RefSeq" id="WP_419192208.1">
    <property type="nucleotide sequence ID" value="NZ_CP036287.1"/>
</dbReference>
<feature type="domain" description="Sulfatase N-terminal" evidence="2">
    <location>
        <begin position="319"/>
        <end position="645"/>
    </location>
</feature>
<dbReference type="CDD" id="cd16148">
    <property type="entry name" value="sulfatase_like"/>
    <property type="match status" value="1"/>
</dbReference>
<dbReference type="InterPro" id="IPR052701">
    <property type="entry name" value="GAG_Ulvan_Degrading_Sulfatases"/>
</dbReference>
<accession>A0A518BHG3</accession>
<feature type="chain" id="PRO_5021718333" evidence="1">
    <location>
        <begin position="29"/>
        <end position="823"/>
    </location>
</feature>
<keyword evidence="4" id="KW-1185">Reference proteome</keyword>
<keyword evidence="3" id="KW-0378">Hydrolase</keyword>
<dbReference type="InterPro" id="IPR017850">
    <property type="entry name" value="Alkaline_phosphatase_core_sf"/>
</dbReference>
<evidence type="ECO:0000313" key="4">
    <source>
        <dbReference type="Proteomes" id="UP000316921"/>
    </source>
</evidence>
<keyword evidence="1" id="KW-0732">Signal</keyword>
<dbReference type="EMBL" id="CP036287">
    <property type="protein sequence ID" value="QDU66422.1"/>
    <property type="molecule type" value="Genomic_DNA"/>
</dbReference>
<name>A0A518BHG3_9BACT</name>
<sequence length="823" mass="91084" precursor="true">MSGSHAQTRRCGRRPAPLLLAAGLAALAACSKPPQPAPAGSGIELLARQPDSVIQQLGSLDGDVLGSDALYWGAGSEWIRSRVPGVGEHSFSRARTVWLQLPAVAAQDRVITLELCSPGADRAEGEVADRVTVELNDLPIGELILGREPAKYRLEAHAPLWREGENALRLQAQQLRPLDRGAEPAADVGFGLISVEYGEARRVELDERRGSAQLVDGTALRYLVQLPPAARLELAGNCNRPGDLVVEFGLLNPADGSLKPGVLGSQIVEVDAGPLAATLEIPENTDSVTSLTLRWFSDEGGRLDLRRAAVDSDMAPPRPSILFISIDTLSARHMSTYGYGRPTSPAMDALAADGVKFERCVANAPWTAYSYMAQFSGLYPEAHKRDIDAMRRAPVIYEQYNLAPNRWTVAEALRAAGYDTAAWVDNPWLEPALGMEQGFDLFDRSMVEIPLWDTSGGIDGITAAFEGWLDERTDERPFFAMLQALDPHAPYVVSEEYSELFAGDELYDAQRQEPVGIGQIQSFRVIPDHVARGEVPEGELPASMRTRLFADAYDRKIRHVDDALARLFASLKERGIYDDLLIVLSADHGESILTHEYYFDHATLFDETLHVPLIFRLPGGAQSGTEVETAVQLVDLYPTLLDLVGLPVYDFLRGRSLAGAMRGEALEPVPLWSEGGIGRQHCVELDGWKLIWSDDRFASPQSKIRHRRLPADWMEQLAPDLVGRMMSAGEIKDWLGDHPEVRKELDRRLGEHYELYHLDSDPFELENLADEEWAKREELIAVIEDILALNAEDKDRASQLTLAEDMSPERRAQLEELGYLERE</sequence>
<dbReference type="EC" id="3.1.6.1" evidence="3"/>
<gene>
    <name evidence="3" type="ORF">Pla133_14940</name>
</gene>
<dbReference type="Pfam" id="PF00884">
    <property type="entry name" value="Sulfatase"/>
    <property type="match status" value="1"/>
</dbReference>
<dbReference type="Proteomes" id="UP000316921">
    <property type="component" value="Chromosome"/>
</dbReference>
<dbReference type="SUPFAM" id="SSF53649">
    <property type="entry name" value="Alkaline phosphatase-like"/>
    <property type="match status" value="1"/>
</dbReference>
<evidence type="ECO:0000259" key="2">
    <source>
        <dbReference type="Pfam" id="PF00884"/>
    </source>
</evidence>
<dbReference type="GO" id="GO:0004065">
    <property type="term" value="F:arylsulfatase activity"/>
    <property type="evidence" value="ECO:0007669"/>
    <property type="project" value="UniProtKB-EC"/>
</dbReference>
<proteinExistence type="predicted"/>
<protein>
    <submittedName>
        <fullName evidence="3">Arylsulfatase</fullName>
        <ecNumber evidence="3">3.1.6.1</ecNumber>
    </submittedName>
</protein>
<organism evidence="3 4">
    <name type="scientific">Engelhardtia mirabilis</name>
    <dbReference type="NCBI Taxonomy" id="2528011"/>
    <lineage>
        <taxon>Bacteria</taxon>
        <taxon>Pseudomonadati</taxon>
        <taxon>Planctomycetota</taxon>
        <taxon>Planctomycetia</taxon>
        <taxon>Planctomycetia incertae sedis</taxon>
        <taxon>Engelhardtia</taxon>
    </lineage>
</organism>
<reference evidence="3 4" key="1">
    <citation type="submission" date="2019-02" db="EMBL/GenBank/DDBJ databases">
        <title>Deep-cultivation of Planctomycetes and their phenomic and genomic characterization uncovers novel biology.</title>
        <authorList>
            <person name="Wiegand S."/>
            <person name="Jogler M."/>
            <person name="Boedeker C."/>
            <person name="Pinto D."/>
            <person name="Vollmers J."/>
            <person name="Rivas-Marin E."/>
            <person name="Kohn T."/>
            <person name="Peeters S.H."/>
            <person name="Heuer A."/>
            <person name="Rast P."/>
            <person name="Oberbeckmann S."/>
            <person name="Bunk B."/>
            <person name="Jeske O."/>
            <person name="Meyerdierks A."/>
            <person name="Storesund J.E."/>
            <person name="Kallscheuer N."/>
            <person name="Luecker S."/>
            <person name="Lage O.M."/>
            <person name="Pohl T."/>
            <person name="Merkel B.J."/>
            <person name="Hornburger P."/>
            <person name="Mueller R.-W."/>
            <person name="Bruemmer F."/>
            <person name="Labrenz M."/>
            <person name="Spormann A.M."/>
            <person name="Op den Camp H."/>
            <person name="Overmann J."/>
            <person name="Amann R."/>
            <person name="Jetten M.S.M."/>
            <person name="Mascher T."/>
            <person name="Medema M.H."/>
            <person name="Devos D.P."/>
            <person name="Kaster A.-K."/>
            <person name="Ovreas L."/>
            <person name="Rohde M."/>
            <person name="Galperin M.Y."/>
            <person name="Jogler C."/>
        </authorList>
    </citation>
    <scope>NUCLEOTIDE SEQUENCE [LARGE SCALE GENOMIC DNA]</scope>
    <source>
        <strain evidence="3 4">Pla133</strain>
    </source>
</reference>
<dbReference type="Gene3D" id="3.40.720.10">
    <property type="entry name" value="Alkaline Phosphatase, subunit A"/>
    <property type="match status" value="1"/>
</dbReference>
<dbReference type="AlphaFoldDB" id="A0A518BHG3"/>
<dbReference type="PANTHER" id="PTHR43751">
    <property type="entry name" value="SULFATASE"/>
    <property type="match status" value="1"/>
</dbReference>
<evidence type="ECO:0000256" key="1">
    <source>
        <dbReference type="SAM" id="SignalP"/>
    </source>
</evidence>
<evidence type="ECO:0000313" key="3">
    <source>
        <dbReference type="EMBL" id="QDU66422.1"/>
    </source>
</evidence>
<dbReference type="InterPro" id="IPR000917">
    <property type="entry name" value="Sulfatase_N"/>
</dbReference>
<dbReference type="PANTHER" id="PTHR43751:SF3">
    <property type="entry name" value="SULFATASE N-TERMINAL DOMAIN-CONTAINING PROTEIN"/>
    <property type="match status" value="1"/>
</dbReference>
<dbReference type="KEGG" id="pbap:Pla133_14940"/>